<feature type="compositionally biased region" description="Basic and acidic residues" evidence="1">
    <location>
        <begin position="24"/>
        <end position="37"/>
    </location>
</feature>
<keyword evidence="3" id="KW-1185">Reference proteome</keyword>
<proteinExistence type="predicted"/>
<accession>A0AAV4T2Y6</accession>
<dbReference type="Proteomes" id="UP001054837">
    <property type="component" value="Unassembled WGS sequence"/>
</dbReference>
<comment type="caution">
    <text evidence="2">The sequence shown here is derived from an EMBL/GenBank/DDBJ whole genome shotgun (WGS) entry which is preliminary data.</text>
</comment>
<name>A0AAV4T2Y6_9ARAC</name>
<protein>
    <submittedName>
        <fullName evidence="2">Uncharacterized protein</fullName>
    </submittedName>
</protein>
<sequence>MKKDQPSKKKSRYINKHLSLDPPPPKERQSHSEQPRDICRLLKATFPQQEITRKKGRAIQNSDLYFGQNSELPFYTSPIAYTSVNHSSSYQNAEASNPNPTEGIAEKER</sequence>
<dbReference type="AlphaFoldDB" id="A0AAV4T2Y6"/>
<evidence type="ECO:0000313" key="2">
    <source>
        <dbReference type="EMBL" id="GIY41008.1"/>
    </source>
</evidence>
<feature type="region of interest" description="Disordered" evidence="1">
    <location>
        <begin position="86"/>
        <end position="109"/>
    </location>
</feature>
<evidence type="ECO:0000256" key="1">
    <source>
        <dbReference type="SAM" id="MobiDB-lite"/>
    </source>
</evidence>
<organism evidence="2 3">
    <name type="scientific">Caerostris darwini</name>
    <dbReference type="NCBI Taxonomy" id="1538125"/>
    <lineage>
        <taxon>Eukaryota</taxon>
        <taxon>Metazoa</taxon>
        <taxon>Ecdysozoa</taxon>
        <taxon>Arthropoda</taxon>
        <taxon>Chelicerata</taxon>
        <taxon>Arachnida</taxon>
        <taxon>Araneae</taxon>
        <taxon>Araneomorphae</taxon>
        <taxon>Entelegynae</taxon>
        <taxon>Araneoidea</taxon>
        <taxon>Araneidae</taxon>
        <taxon>Caerostris</taxon>
    </lineage>
</organism>
<reference evidence="2 3" key="1">
    <citation type="submission" date="2021-06" db="EMBL/GenBank/DDBJ databases">
        <title>Caerostris darwini draft genome.</title>
        <authorList>
            <person name="Kono N."/>
            <person name="Arakawa K."/>
        </authorList>
    </citation>
    <scope>NUCLEOTIDE SEQUENCE [LARGE SCALE GENOMIC DNA]</scope>
</reference>
<feature type="compositionally biased region" description="Polar residues" evidence="1">
    <location>
        <begin position="86"/>
        <end position="100"/>
    </location>
</feature>
<evidence type="ECO:0000313" key="3">
    <source>
        <dbReference type="Proteomes" id="UP001054837"/>
    </source>
</evidence>
<feature type="region of interest" description="Disordered" evidence="1">
    <location>
        <begin position="1"/>
        <end position="37"/>
    </location>
</feature>
<dbReference type="EMBL" id="BPLQ01009022">
    <property type="protein sequence ID" value="GIY41008.1"/>
    <property type="molecule type" value="Genomic_DNA"/>
</dbReference>
<gene>
    <name evidence="2" type="ORF">CDAR_168641</name>
</gene>